<accession>A0A9P8S5S1</accession>
<keyword evidence="3" id="KW-1185">Reference proteome</keyword>
<organism evidence="2 3">
    <name type="scientific">Metarhizium humberi</name>
    <dbReference type="NCBI Taxonomy" id="2596975"/>
    <lineage>
        <taxon>Eukaryota</taxon>
        <taxon>Fungi</taxon>
        <taxon>Dikarya</taxon>
        <taxon>Ascomycota</taxon>
        <taxon>Pezizomycotina</taxon>
        <taxon>Sordariomycetes</taxon>
        <taxon>Hypocreomycetidae</taxon>
        <taxon>Hypocreales</taxon>
        <taxon>Clavicipitaceae</taxon>
        <taxon>Metarhizium</taxon>
    </lineage>
</organism>
<gene>
    <name evidence="2" type="ORF">MHUMG1_07879</name>
</gene>
<dbReference type="EMBL" id="JACEFI010000016">
    <property type="protein sequence ID" value="KAH0594528.1"/>
    <property type="molecule type" value="Genomic_DNA"/>
</dbReference>
<evidence type="ECO:0000313" key="2">
    <source>
        <dbReference type="EMBL" id="KAH0594528.1"/>
    </source>
</evidence>
<name>A0A9P8S5S1_9HYPO</name>
<comment type="caution">
    <text evidence="2">The sequence shown here is derived from an EMBL/GenBank/DDBJ whole genome shotgun (WGS) entry which is preliminary data.</text>
</comment>
<protein>
    <submittedName>
        <fullName evidence="2">Uncharacterized protein</fullName>
    </submittedName>
</protein>
<sequence length="124" mass="14095">MQVKSHSVDFRDIPRDRADTSVRYKPVVTFKEDVSFAKDNAASRKGGAKGNGEENNGAVPAVKEPEIKNLYTHIYEGKLWWLEQEPNGKLSAIMPPEDVEKFAVIHRRRKWNNALFGRCNSHGD</sequence>
<reference evidence="2 3" key="1">
    <citation type="submission" date="2020-07" db="EMBL/GenBank/DDBJ databases">
        <title>Metarhizium humberi genome.</title>
        <authorList>
            <person name="Lysoe E."/>
        </authorList>
    </citation>
    <scope>NUCLEOTIDE SEQUENCE [LARGE SCALE GENOMIC DNA]</scope>
    <source>
        <strain evidence="2 3">ESALQ1638</strain>
    </source>
</reference>
<feature type="region of interest" description="Disordered" evidence="1">
    <location>
        <begin position="39"/>
        <end position="61"/>
    </location>
</feature>
<evidence type="ECO:0000313" key="3">
    <source>
        <dbReference type="Proteomes" id="UP000764110"/>
    </source>
</evidence>
<evidence type="ECO:0000256" key="1">
    <source>
        <dbReference type="SAM" id="MobiDB-lite"/>
    </source>
</evidence>
<dbReference type="AlphaFoldDB" id="A0A9P8S5S1"/>
<dbReference type="Proteomes" id="UP000764110">
    <property type="component" value="Unassembled WGS sequence"/>
</dbReference>
<proteinExistence type="predicted"/>